<evidence type="ECO:0000313" key="2">
    <source>
        <dbReference type="EMBL" id="CAB4165637.1"/>
    </source>
</evidence>
<dbReference type="EMBL" id="LR797099">
    <property type="protein sequence ID" value="CAB4186713.1"/>
    <property type="molecule type" value="Genomic_DNA"/>
</dbReference>
<dbReference type="EMBL" id="LR796758">
    <property type="protein sequence ID" value="CAB4164123.1"/>
    <property type="molecule type" value="Genomic_DNA"/>
</dbReference>
<reference evidence="1" key="1">
    <citation type="submission" date="2020-04" db="EMBL/GenBank/DDBJ databases">
        <authorList>
            <person name="Chiriac C."/>
            <person name="Salcher M."/>
            <person name="Ghai R."/>
            <person name="Kavagutti S V."/>
        </authorList>
    </citation>
    <scope>NUCLEOTIDE SEQUENCE</scope>
</reference>
<accession>A0A6J5NYH2</accession>
<protein>
    <submittedName>
        <fullName evidence="1">Uncharacterized protein</fullName>
    </submittedName>
</protein>
<sequence>MSAVLSHLQSVGISTVQNSWDADAALIWSVLWHGRMVANRSVYEYYRTKSRPVIIIDIGALVRGHTWKISVNNITAEGYYGHKENLDLDRPKKLGIKLATAQNQNSTILIAAQHRNSQQVIKLGGMENWINQQITNVRAVTDRPIVVRPHPRSPINIKLLPTDVRIETPAMLPNTYDSFDMTLNCHAVVNYNSGPGIQAAIAGIRPIVDATSLAHPVSVAFRGIETAYDIDRSQWLIEMAHTEYTVQELQEGSWLKRIAPAL</sequence>
<gene>
    <name evidence="3" type="ORF">UFOVP1146_59</name>
    <name evidence="4" type="ORF">UFOVP1638_86</name>
    <name evidence="1" type="ORF">UFOVP812_392</name>
    <name evidence="2" type="ORF">UFOVP818_173</name>
</gene>
<dbReference type="EMBL" id="LR796776">
    <property type="protein sequence ID" value="CAB4165637.1"/>
    <property type="molecule type" value="Genomic_DNA"/>
</dbReference>
<evidence type="ECO:0000313" key="4">
    <source>
        <dbReference type="EMBL" id="CAB4220909.1"/>
    </source>
</evidence>
<evidence type="ECO:0000313" key="1">
    <source>
        <dbReference type="EMBL" id="CAB4164123.1"/>
    </source>
</evidence>
<proteinExistence type="predicted"/>
<evidence type="ECO:0000313" key="3">
    <source>
        <dbReference type="EMBL" id="CAB4186713.1"/>
    </source>
</evidence>
<organism evidence="1">
    <name type="scientific">uncultured Caudovirales phage</name>
    <dbReference type="NCBI Taxonomy" id="2100421"/>
    <lineage>
        <taxon>Viruses</taxon>
        <taxon>Duplodnaviria</taxon>
        <taxon>Heunggongvirae</taxon>
        <taxon>Uroviricota</taxon>
        <taxon>Caudoviricetes</taxon>
        <taxon>Peduoviridae</taxon>
        <taxon>Maltschvirus</taxon>
        <taxon>Maltschvirus maltsch</taxon>
    </lineage>
</organism>
<dbReference type="EMBL" id="LR797502">
    <property type="protein sequence ID" value="CAB4220909.1"/>
    <property type="molecule type" value="Genomic_DNA"/>
</dbReference>
<name>A0A6J5NYH2_9CAUD</name>